<dbReference type="PANTHER" id="PTHR44688">
    <property type="entry name" value="DNA-BINDING TRANSCRIPTIONAL ACTIVATOR DEVR_DOSR"/>
    <property type="match status" value="1"/>
</dbReference>
<evidence type="ECO:0000313" key="5">
    <source>
        <dbReference type="EMBL" id="TNC48474.1"/>
    </source>
</evidence>
<proteinExistence type="predicted"/>
<dbReference type="SUPFAM" id="SSF52172">
    <property type="entry name" value="CheY-like"/>
    <property type="match status" value="1"/>
</dbReference>
<organism evidence="5 6">
    <name type="scientific">Rubellimicrobium rubrum</name>
    <dbReference type="NCBI Taxonomy" id="2585369"/>
    <lineage>
        <taxon>Bacteria</taxon>
        <taxon>Pseudomonadati</taxon>
        <taxon>Pseudomonadota</taxon>
        <taxon>Alphaproteobacteria</taxon>
        <taxon>Rhodobacterales</taxon>
        <taxon>Roseobacteraceae</taxon>
        <taxon>Rubellimicrobium</taxon>
    </lineage>
</organism>
<accession>A0A5C4MRA4</accession>
<dbReference type="Pfam" id="PF00196">
    <property type="entry name" value="GerE"/>
    <property type="match status" value="1"/>
</dbReference>
<comment type="caution">
    <text evidence="5">The sequence shown here is derived from an EMBL/GenBank/DDBJ whole genome shotgun (WGS) entry which is preliminary data.</text>
</comment>
<dbReference type="Gene3D" id="3.40.50.2300">
    <property type="match status" value="1"/>
</dbReference>
<feature type="domain" description="HTH luxR-type" evidence="4">
    <location>
        <begin position="150"/>
        <end position="215"/>
    </location>
</feature>
<dbReference type="SUPFAM" id="SSF46894">
    <property type="entry name" value="C-terminal effector domain of the bipartite response regulators"/>
    <property type="match status" value="1"/>
</dbReference>
<dbReference type="PROSITE" id="PS50043">
    <property type="entry name" value="HTH_LUXR_2"/>
    <property type="match status" value="1"/>
</dbReference>
<evidence type="ECO:0000256" key="3">
    <source>
        <dbReference type="ARBA" id="ARBA00023163"/>
    </source>
</evidence>
<evidence type="ECO:0000256" key="1">
    <source>
        <dbReference type="ARBA" id="ARBA00023015"/>
    </source>
</evidence>
<dbReference type="InterPro" id="IPR011006">
    <property type="entry name" value="CheY-like_superfamily"/>
</dbReference>
<dbReference type="PANTHER" id="PTHR44688:SF16">
    <property type="entry name" value="DNA-BINDING TRANSCRIPTIONAL ACTIVATOR DEVR_DOSR"/>
    <property type="match status" value="1"/>
</dbReference>
<dbReference type="EMBL" id="VDFU01000017">
    <property type="protein sequence ID" value="TNC48474.1"/>
    <property type="molecule type" value="Genomic_DNA"/>
</dbReference>
<dbReference type="CDD" id="cd06170">
    <property type="entry name" value="LuxR_C_like"/>
    <property type="match status" value="1"/>
</dbReference>
<dbReference type="PRINTS" id="PR00038">
    <property type="entry name" value="HTHLUXR"/>
</dbReference>
<sequence>MVHGMGVVVVSGIRLYREMLAKFLSSASIDVRACCESLDELPGPDVTDVILLHDGEVFGQILQDIRTVRARSPQAPIILVVPADRYEELRAVLWRDVSAIISDDSAADTLVGAVRVVQAGFAVMTPQHRTPSEIIFPPGAAISGRQRGGARSRPLNLSPQESRILSRLVAGGSNKDIANELGICETTVKVHLRACYEKIGAKNRTQAAMWAAAHLDQPS</sequence>
<dbReference type="OrthoDB" id="9810375at2"/>
<keyword evidence="1" id="KW-0805">Transcription regulation</keyword>
<dbReference type="InterPro" id="IPR000792">
    <property type="entry name" value="Tscrpt_reg_LuxR_C"/>
</dbReference>
<keyword evidence="2" id="KW-0238">DNA-binding</keyword>
<dbReference type="AlphaFoldDB" id="A0A5C4MRA4"/>
<dbReference type="GO" id="GO:0003677">
    <property type="term" value="F:DNA binding"/>
    <property type="evidence" value="ECO:0007669"/>
    <property type="project" value="UniProtKB-KW"/>
</dbReference>
<protein>
    <submittedName>
        <fullName evidence="5">Response regulator transcription factor</fullName>
    </submittedName>
</protein>
<name>A0A5C4MRA4_9RHOB</name>
<evidence type="ECO:0000259" key="4">
    <source>
        <dbReference type="PROSITE" id="PS50043"/>
    </source>
</evidence>
<keyword evidence="6" id="KW-1185">Reference proteome</keyword>
<gene>
    <name evidence="5" type="ORF">FHG66_14065</name>
</gene>
<dbReference type="SMART" id="SM00421">
    <property type="entry name" value="HTH_LUXR"/>
    <property type="match status" value="1"/>
</dbReference>
<dbReference type="Proteomes" id="UP000305887">
    <property type="component" value="Unassembled WGS sequence"/>
</dbReference>
<reference evidence="5 6" key="1">
    <citation type="submission" date="2019-06" db="EMBL/GenBank/DDBJ databases">
        <title>YIM 131921 draft genome.</title>
        <authorList>
            <person name="Jiang L."/>
        </authorList>
    </citation>
    <scope>NUCLEOTIDE SEQUENCE [LARGE SCALE GENOMIC DNA]</scope>
    <source>
        <strain evidence="5 6">YIM 131921</strain>
    </source>
</reference>
<evidence type="ECO:0000313" key="6">
    <source>
        <dbReference type="Proteomes" id="UP000305887"/>
    </source>
</evidence>
<dbReference type="GO" id="GO:0006355">
    <property type="term" value="P:regulation of DNA-templated transcription"/>
    <property type="evidence" value="ECO:0007669"/>
    <property type="project" value="InterPro"/>
</dbReference>
<keyword evidence="3" id="KW-0804">Transcription</keyword>
<dbReference type="InterPro" id="IPR016032">
    <property type="entry name" value="Sig_transdc_resp-reg_C-effctor"/>
</dbReference>
<evidence type="ECO:0000256" key="2">
    <source>
        <dbReference type="ARBA" id="ARBA00023125"/>
    </source>
</evidence>